<dbReference type="AlphaFoldDB" id="A0A059EW66"/>
<dbReference type="Proteomes" id="UP000030655">
    <property type="component" value="Unassembled WGS sequence"/>
</dbReference>
<dbReference type="OrthoDB" id="2188160at2759"/>
<evidence type="ECO:0000313" key="1">
    <source>
        <dbReference type="EMBL" id="KCZ78966.1"/>
    </source>
</evidence>
<sequence length="127" mass="14703">MPEMVIILSTDNEILTSHAANIKDEEEMVYMNELIDETLIMIKNAPIPEDDQKFFYGFNNTSPLVSVYILSDGMKILLFTEDKNSDEVYDLLVDLYDCFKNDYFMDNDDFPDNEPSNDQGPYYGVAR</sequence>
<reference evidence="2" key="1">
    <citation type="submission" date="2013-02" db="EMBL/GenBank/DDBJ databases">
        <authorList>
            <consortium name="The Broad Institute Genome Sequencing Platform"/>
            <person name="Cuomo C."/>
            <person name="Becnel J."/>
            <person name="Sanscrainte N."/>
            <person name="Walker B."/>
            <person name="Young S.K."/>
            <person name="Zeng Q."/>
            <person name="Gargeya S."/>
            <person name="Fitzgerald M."/>
            <person name="Haas B."/>
            <person name="Abouelleil A."/>
            <person name="Alvarado L."/>
            <person name="Arachchi H.M."/>
            <person name="Berlin A.M."/>
            <person name="Chapman S.B."/>
            <person name="Dewar J."/>
            <person name="Goldberg J."/>
            <person name="Griggs A."/>
            <person name="Gujja S."/>
            <person name="Hansen M."/>
            <person name="Howarth C."/>
            <person name="Imamovic A."/>
            <person name="Larimer J."/>
            <person name="McCowan C."/>
            <person name="Murphy C."/>
            <person name="Neiman D."/>
            <person name="Pearson M."/>
            <person name="Priest M."/>
            <person name="Roberts A."/>
            <person name="Saif S."/>
            <person name="Shea T."/>
            <person name="Sisk P."/>
            <person name="Sykes S."/>
            <person name="Wortman J."/>
            <person name="Nusbaum C."/>
            <person name="Birren B."/>
        </authorList>
    </citation>
    <scope>NUCLEOTIDE SEQUENCE [LARGE SCALE GENOMIC DNA]</scope>
    <source>
        <strain evidence="2">PRA339</strain>
    </source>
</reference>
<protein>
    <submittedName>
        <fullName evidence="1">Uncharacterized protein</fullName>
    </submittedName>
</protein>
<keyword evidence="2" id="KW-1185">Reference proteome</keyword>
<proteinExistence type="predicted"/>
<organism evidence="1 2">
    <name type="scientific">Anncaliia algerae PRA339</name>
    <dbReference type="NCBI Taxonomy" id="1288291"/>
    <lineage>
        <taxon>Eukaryota</taxon>
        <taxon>Fungi</taxon>
        <taxon>Fungi incertae sedis</taxon>
        <taxon>Microsporidia</taxon>
        <taxon>Tubulinosematoidea</taxon>
        <taxon>Tubulinosematidae</taxon>
        <taxon>Anncaliia</taxon>
    </lineage>
</organism>
<name>A0A059EW66_9MICR</name>
<gene>
    <name evidence="1" type="ORF">H312_03651</name>
</gene>
<accession>A0A059EW66</accession>
<dbReference type="EMBL" id="KK365532">
    <property type="protein sequence ID" value="KCZ78966.1"/>
    <property type="molecule type" value="Genomic_DNA"/>
</dbReference>
<evidence type="ECO:0000313" key="2">
    <source>
        <dbReference type="Proteomes" id="UP000030655"/>
    </source>
</evidence>
<reference evidence="1 2" key="2">
    <citation type="submission" date="2014-03" db="EMBL/GenBank/DDBJ databases">
        <title>The Genome Sequence of Anncaliia algerae insect isolate PRA339.</title>
        <authorList>
            <consortium name="The Broad Institute Genome Sequencing Platform"/>
            <consortium name="The Broad Institute Genome Sequencing Center for Infectious Disease"/>
            <person name="Cuomo C."/>
            <person name="Becnel J."/>
            <person name="Sanscrainte N."/>
            <person name="Walker B."/>
            <person name="Young S.K."/>
            <person name="Zeng Q."/>
            <person name="Gargeya S."/>
            <person name="Fitzgerald M."/>
            <person name="Haas B."/>
            <person name="Abouelleil A."/>
            <person name="Alvarado L."/>
            <person name="Arachchi H.M."/>
            <person name="Berlin A.M."/>
            <person name="Chapman S.B."/>
            <person name="Dewar J."/>
            <person name="Goldberg J."/>
            <person name="Griggs A."/>
            <person name="Gujja S."/>
            <person name="Hansen M."/>
            <person name="Howarth C."/>
            <person name="Imamovic A."/>
            <person name="Larimer J."/>
            <person name="McCowan C."/>
            <person name="Murphy C."/>
            <person name="Neiman D."/>
            <person name="Pearson M."/>
            <person name="Priest M."/>
            <person name="Roberts A."/>
            <person name="Saif S."/>
            <person name="Shea T."/>
            <person name="Sisk P."/>
            <person name="Sykes S."/>
            <person name="Wortman J."/>
            <person name="Nusbaum C."/>
            <person name="Birren B."/>
        </authorList>
    </citation>
    <scope>NUCLEOTIDE SEQUENCE [LARGE SCALE GENOMIC DNA]</scope>
    <source>
        <strain evidence="1 2">PRA339</strain>
    </source>
</reference>
<dbReference type="HOGENOM" id="CLU_1970004_0_0_1"/>
<dbReference type="VEuPathDB" id="MicrosporidiaDB:H312_03651"/>